<accession>A0A2V3UHS4</accession>
<evidence type="ECO:0000259" key="1">
    <source>
        <dbReference type="Pfam" id="PF10074"/>
    </source>
</evidence>
<feature type="domain" description="DUF7011" evidence="2">
    <location>
        <begin position="34"/>
        <end position="74"/>
    </location>
</feature>
<organism evidence="3 4">
    <name type="scientific">Chelatococcus asaccharovorans</name>
    <dbReference type="NCBI Taxonomy" id="28210"/>
    <lineage>
        <taxon>Bacteria</taxon>
        <taxon>Pseudomonadati</taxon>
        <taxon>Pseudomonadota</taxon>
        <taxon>Alphaproteobacteria</taxon>
        <taxon>Hyphomicrobiales</taxon>
        <taxon>Chelatococcaceae</taxon>
        <taxon>Chelatococcus</taxon>
    </lineage>
</organism>
<dbReference type="Pfam" id="PF10074">
    <property type="entry name" value="RovC_DNA-bd"/>
    <property type="match status" value="1"/>
</dbReference>
<keyword evidence="4" id="KW-1185">Reference proteome</keyword>
<dbReference type="Proteomes" id="UP000248021">
    <property type="component" value="Unassembled WGS sequence"/>
</dbReference>
<dbReference type="InterPro" id="IPR018754">
    <property type="entry name" value="RovC-like_DNA-bd"/>
</dbReference>
<evidence type="ECO:0008006" key="5">
    <source>
        <dbReference type="Google" id="ProtNLM"/>
    </source>
</evidence>
<comment type="caution">
    <text evidence="3">The sequence shown here is derived from an EMBL/GenBank/DDBJ whole genome shotgun (WGS) entry which is preliminary data.</text>
</comment>
<dbReference type="EMBL" id="QJJK01000001">
    <property type="protein sequence ID" value="PXW64290.1"/>
    <property type="molecule type" value="Genomic_DNA"/>
</dbReference>
<sequence>MRRIGGYDFFENPKHDARDALPFWRPDPDIALPIVPDEDPEAAAPVFDFWTFPGRKAIGHDGGRLALKLTRRGRSWHVHIAGALDATMPFTFAIAPDDRADARLREAKELLAVIAGRPAGLASRRGSAEPIITMQSLQALDGHLAGASEREIAIAIFGARIVKEKWHGDSELRARVRYLVHRGRALMNGGYRRFLWGATARRAGEYPMPAAAP</sequence>
<dbReference type="InterPro" id="IPR053895">
    <property type="entry name" value="DUF7011"/>
</dbReference>
<name>A0A2V3UHS4_9HYPH</name>
<evidence type="ECO:0000259" key="2">
    <source>
        <dbReference type="Pfam" id="PF22791"/>
    </source>
</evidence>
<evidence type="ECO:0000313" key="3">
    <source>
        <dbReference type="EMBL" id="PXW64290.1"/>
    </source>
</evidence>
<protein>
    <recommendedName>
        <fullName evidence="5">DUF2285 domain-containing protein</fullName>
    </recommendedName>
</protein>
<evidence type="ECO:0000313" key="4">
    <source>
        <dbReference type="Proteomes" id="UP000248021"/>
    </source>
</evidence>
<reference evidence="3 4" key="1">
    <citation type="submission" date="2018-05" db="EMBL/GenBank/DDBJ databases">
        <title>Genomic Encyclopedia of Type Strains, Phase IV (KMG-IV): sequencing the most valuable type-strain genomes for metagenomic binning, comparative biology and taxonomic classification.</title>
        <authorList>
            <person name="Goeker M."/>
        </authorList>
    </citation>
    <scope>NUCLEOTIDE SEQUENCE [LARGE SCALE GENOMIC DNA]</scope>
    <source>
        <strain evidence="3 4">DSM 6462</strain>
    </source>
</reference>
<dbReference type="RefSeq" id="WP_238123943.1">
    <property type="nucleotide sequence ID" value="NZ_JAHBRY010000001.1"/>
</dbReference>
<gene>
    <name evidence="3" type="ORF">C7450_10145</name>
</gene>
<feature type="domain" description="T6SS Transcription factor RovC-like DNA binding" evidence="1">
    <location>
        <begin position="96"/>
        <end position="195"/>
    </location>
</feature>
<dbReference type="AlphaFoldDB" id="A0A2V3UHS4"/>
<dbReference type="Pfam" id="PF22791">
    <property type="entry name" value="DUF7011"/>
    <property type="match status" value="1"/>
</dbReference>
<proteinExistence type="predicted"/>